<keyword evidence="2" id="KW-1185">Reference proteome</keyword>
<evidence type="ECO:0000313" key="2">
    <source>
        <dbReference type="Proteomes" id="UP001430290"/>
    </source>
</evidence>
<evidence type="ECO:0000313" key="1">
    <source>
        <dbReference type="EMBL" id="MBZ4186524.1"/>
    </source>
</evidence>
<organism evidence="1 2">
    <name type="scientific">Thermomonas beijingensis</name>
    <dbReference type="NCBI Taxonomy" id="2872701"/>
    <lineage>
        <taxon>Bacteria</taxon>
        <taxon>Pseudomonadati</taxon>
        <taxon>Pseudomonadota</taxon>
        <taxon>Gammaproteobacteria</taxon>
        <taxon>Lysobacterales</taxon>
        <taxon>Lysobacteraceae</taxon>
        <taxon>Thermomonas</taxon>
    </lineage>
</organism>
<comment type="caution">
    <text evidence="1">The sequence shown here is derived from an EMBL/GenBank/DDBJ whole genome shotgun (WGS) entry which is preliminary data.</text>
</comment>
<name>A0ABS7TF93_9GAMM</name>
<accession>A0ABS7TF93</accession>
<protein>
    <submittedName>
        <fullName evidence="1">Uncharacterized protein</fullName>
    </submittedName>
</protein>
<dbReference type="EMBL" id="JAIQDJ010000004">
    <property type="protein sequence ID" value="MBZ4186524.1"/>
    <property type="molecule type" value="Genomic_DNA"/>
</dbReference>
<sequence length="75" mass="7689">ALHQTHGLALELGSESLSFHPTPPGLSPFSGVYGRRATPGTFIDSKQVAAFVVCDAGGVHLRENGTFGSSALPAP</sequence>
<proteinExistence type="predicted"/>
<dbReference type="Proteomes" id="UP001430290">
    <property type="component" value="Unassembled WGS sequence"/>
</dbReference>
<dbReference type="RefSeq" id="WP_223629199.1">
    <property type="nucleotide sequence ID" value="NZ_JAIQDJ010000004.1"/>
</dbReference>
<feature type="non-terminal residue" evidence="1">
    <location>
        <position position="1"/>
    </location>
</feature>
<reference evidence="1" key="1">
    <citation type="submission" date="2021-09" db="EMBL/GenBank/DDBJ databases">
        <authorList>
            <person name="Wu T."/>
            <person name="Guo S.Z."/>
        </authorList>
    </citation>
    <scope>NUCLEOTIDE SEQUENCE</scope>
    <source>
        <strain evidence="1">RSS-23</strain>
    </source>
</reference>
<gene>
    <name evidence="1" type="ORF">K7B09_09325</name>
</gene>